<evidence type="ECO:0000313" key="1">
    <source>
        <dbReference type="EMBL" id="KAL1530264.1"/>
    </source>
</evidence>
<name>A0AB34K6Y9_PRYPA</name>
<gene>
    <name evidence="1" type="ORF">AB1Y20_001178</name>
</gene>
<comment type="caution">
    <text evidence="1">The sequence shown here is derived from an EMBL/GenBank/DDBJ whole genome shotgun (WGS) entry which is preliminary data.</text>
</comment>
<evidence type="ECO:0000313" key="2">
    <source>
        <dbReference type="Proteomes" id="UP001515480"/>
    </source>
</evidence>
<dbReference type="InterPro" id="IPR036915">
    <property type="entry name" value="Cyclin-like_sf"/>
</dbReference>
<evidence type="ECO:0008006" key="3">
    <source>
        <dbReference type="Google" id="ProtNLM"/>
    </source>
</evidence>
<dbReference type="EMBL" id="JBGBPQ010000001">
    <property type="protein sequence ID" value="KAL1530264.1"/>
    <property type="molecule type" value="Genomic_DNA"/>
</dbReference>
<dbReference type="AlphaFoldDB" id="A0AB34K6Y9"/>
<reference evidence="1 2" key="1">
    <citation type="journal article" date="2024" name="Science">
        <title>Giant polyketide synthase enzymes in the biosynthesis of giant marine polyether toxins.</title>
        <authorList>
            <person name="Fallon T.R."/>
            <person name="Shende V.V."/>
            <person name="Wierzbicki I.H."/>
            <person name="Pendleton A.L."/>
            <person name="Watervoot N.F."/>
            <person name="Auber R.P."/>
            <person name="Gonzalez D.J."/>
            <person name="Wisecaver J.H."/>
            <person name="Moore B.S."/>
        </authorList>
    </citation>
    <scope>NUCLEOTIDE SEQUENCE [LARGE SCALE GENOMIC DNA]</scope>
    <source>
        <strain evidence="1 2">12B1</strain>
    </source>
</reference>
<sequence>MANADQIQQLQRRDVRVLQRSSSLVLERTQPVGYLDRPADERRDLLISFVLILCRSSRVAHVHDVMLSLPFLGVFSEAQRPLNRWRHDLQPVTVFHLVASLVHGLELDFDCIVHALLLLERLGQDMLRVLLAEDLWRNTVITAFVVATKLTFDEATWLKDVRGVMLGYGYTAGQLNRQEFVFLKLIGYDVFMTRSQLTACMLAMKSFGQSNEAQRLFSNHQYMQRFRSESPSECMASLEACVALLSQDS</sequence>
<proteinExistence type="predicted"/>
<accession>A0AB34K6Y9</accession>
<dbReference type="Proteomes" id="UP001515480">
    <property type="component" value="Unassembled WGS sequence"/>
</dbReference>
<protein>
    <recommendedName>
        <fullName evidence="3">Cyclin N-terminal domain-containing protein</fullName>
    </recommendedName>
</protein>
<dbReference type="Gene3D" id="1.10.472.10">
    <property type="entry name" value="Cyclin-like"/>
    <property type="match status" value="1"/>
</dbReference>
<organism evidence="1 2">
    <name type="scientific">Prymnesium parvum</name>
    <name type="common">Toxic golden alga</name>
    <dbReference type="NCBI Taxonomy" id="97485"/>
    <lineage>
        <taxon>Eukaryota</taxon>
        <taxon>Haptista</taxon>
        <taxon>Haptophyta</taxon>
        <taxon>Prymnesiophyceae</taxon>
        <taxon>Prymnesiales</taxon>
        <taxon>Prymnesiaceae</taxon>
        <taxon>Prymnesium</taxon>
    </lineage>
</organism>
<dbReference type="SUPFAM" id="SSF47954">
    <property type="entry name" value="Cyclin-like"/>
    <property type="match status" value="1"/>
</dbReference>
<keyword evidence="2" id="KW-1185">Reference proteome</keyword>